<dbReference type="PROSITE" id="PS00611">
    <property type="entry name" value="HISOL_DEHYDROGENASE"/>
    <property type="match status" value="1"/>
</dbReference>
<dbReference type="PIRSF" id="PIRSF000099">
    <property type="entry name" value="Histidinol_dh"/>
    <property type="match status" value="1"/>
</dbReference>
<reference evidence="9" key="1">
    <citation type="journal article" date="2019" name="Int. J. Syst. Evol. Microbiol.">
        <title>The Global Catalogue of Microorganisms (GCM) 10K type strain sequencing project: providing services to taxonomists for standard genome sequencing and annotation.</title>
        <authorList>
            <consortium name="The Broad Institute Genomics Platform"/>
            <consortium name="The Broad Institute Genome Sequencing Center for Infectious Disease"/>
            <person name="Wu L."/>
            <person name="Ma J."/>
        </authorList>
    </citation>
    <scope>NUCLEOTIDE SEQUENCE [LARGE SCALE GENOMIC DNA]</scope>
    <source>
        <strain evidence="9">KCTC 42107</strain>
    </source>
</reference>
<feature type="binding site" evidence="5">
    <location>
        <position position="255"/>
    </location>
    <ligand>
        <name>substrate</name>
    </ligand>
</feature>
<dbReference type="GO" id="GO:0004399">
    <property type="term" value="F:histidinol dehydrogenase activity"/>
    <property type="evidence" value="ECO:0007669"/>
    <property type="project" value="UniProtKB-EC"/>
</dbReference>
<keyword evidence="3 5" id="KW-0862">Zinc</keyword>
<comment type="pathway">
    <text evidence="5">Amino-acid biosynthesis; L-histidine biosynthesis; L-histidine from 5-phospho-alpha-D-ribose 1-diphosphate: step 9/9.</text>
</comment>
<dbReference type="Gene3D" id="3.40.50.1980">
    <property type="entry name" value="Nitrogenase molybdenum iron protein domain"/>
    <property type="match status" value="2"/>
</dbReference>
<feature type="binding site" evidence="5">
    <location>
        <position position="186"/>
    </location>
    <ligand>
        <name>NAD(+)</name>
        <dbReference type="ChEBI" id="CHEBI:57540"/>
    </ligand>
</feature>
<name>A0ABW5NVN0_9FLAO</name>
<dbReference type="PANTHER" id="PTHR21256">
    <property type="entry name" value="HISTIDINOL DEHYDROGENASE HDH"/>
    <property type="match status" value="1"/>
</dbReference>
<dbReference type="InterPro" id="IPR012131">
    <property type="entry name" value="Hstdl_DH"/>
</dbReference>
<feature type="binding site" evidence="5">
    <location>
        <position position="124"/>
    </location>
    <ligand>
        <name>NAD(+)</name>
        <dbReference type="ChEBI" id="CHEBI:57540"/>
    </ligand>
</feature>
<protein>
    <recommendedName>
        <fullName evidence="5">Histidinol dehydrogenase</fullName>
        <shortName evidence="5">HDH</shortName>
        <ecNumber evidence="5">1.1.1.23</ecNumber>
    </recommendedName>
</protein>
<evidence type="ECO:0000256" key="7">
    <source>
        <dbReference type="RuleBase" id="RU004175"/>
    </source>
</evidence>
<dbReference type="CDD" id="cd06572">
    <property type="entry name" value="Histidinol_dh"/>
    <property type="match status" value="1"/>
</dbReference>
<gene>
    <name evidence="5 8" type="primary">hisD</name>
    <name evidence="8" type="ORF">ACFSR3_08900</name>
</gene>
<feature type="binding site" evidence="5">
    <location>
        <position position="415"/>
    </location>
    <ligand>
        <name>Zn(2+)</name>
        <dbReference type="ChEBI" id="CHEBI:29105"/>
    </ligand>
</feature>
<dbReference type="PANTHER" id="PTHR21256:SF2">
    <property type="entry name" value="HISTIDINE BIOSYNTHESIS TRIFUNCTIONAL PROTEIN"/>
    <property type="match status" value="1"/>
</dbReference>
<comment type="cofactor">
    <cofactor evidence="5">
        <name>Zn(2+)</name>
        <dbReference type="ChEBI" id="CHEBI:29105"/>
    </cofactor>
    <text evidence="5">Binds 1 zinc ion per subunit.</text>
</comment>
<keyword evidence="9" id="KW-1185">Reference proteome</keyword>
<feature type="binding site" evidence="5">
    <location>
        <position position="323"/>
    </location>
    <ligand>
        <name>substrate</name>
    </ligand>
</feature>
<dbReference type="HAMAP" id="MF_01024">
    <property type="entry name" value="HisD"/>
    <property type="match status" value="1"/>
</dbReference>
<accession>A0ABW5NVN0</accession>
<feature type="binding site" evidence="5">
    <location>
        <position position="356"/>
    </location>
    <ligand>
        <name>Zn(2+)</name>
        <dbReference type="ChEBI" id="CHEBI:29105"/>
    </ligand>
</feature>
<feature type="binding site" evidence="5">
    <location>
        <position position="258"/>
    </location>
    <ligand>
        <name>substrate</name>
    </ligand>
</feature>
<keyword evidence="5" id="KW-0368">Histidine biosynthesis</keyword>
<dbReference type="InterPro" id="IPR001692">
    <property type="entry name" value="Histidinol_DH_CS"/>
</dbReference>
<comment type="catalytic activity">
    <reaction evidence="5">
        <text>L-histidinol + 2 NAD(+) + H2O = L-histidine + 2 NADH + 3 H(+)</text>
        <dbReference type="Rhea" id="RHEA:20641"/>
        <dbReference type="ChEBI" id="CHEBI:15377"/>
        <dbReference type="ChEBI" id="CHEBI:15378"/>
        <dbReference type="ChEBI" id="CHEBI:57540"/>
        <dbReference type="ChEBI" id="CHEBI:57595"/>
        <dbReference type="ChEBI" id="CHEBI:57699"/>
        <dbReference type="ChEBI" id="CHEBI:57945"/>
        <dbReference type="EC" id="1.1.1.23"/>
    </reaction>
</comment>
<dbReference type="Pfam" id="PF00815">
    <property type="entry name" value="Histidinol_dh"/>
    <property type="match status" value="1"/>
</dbReference>
<dbReference type="EC" id="1.1.1.23" evidence="5"/>
<keyword evidence="4 5" id="KW-0560">Oxidoreductase</keyword>
<evidence type="ECO:0000313" key="9">
    <source>
        <dbReference type="Proteomes" id="UP001597480"/>
    </source>
</evidence>
<keyword evidence="5" id="KW-0520">NAD</keyword>
<organism evidence="8 9">
    <name type="scientific">Flavobacterium suzhouense</name>
    <dbReference type="NCBI Taxonomy" id="1529638"/>
    <lineage>
        <taxon>Bacteria</taxon>
        <taxon>Pseudomonadati</taxon>
        <taxon>Bacteroidota</taxon>
        <taxon>Flavobacteriia</taxon>
        <taxon>Flavobacteriales</taxon>
        <taxon>Flavobacteriaceae</taxon>
        <taxon>Flavobacterium</taxon>
    </lineage>
</organism>
<keyword evidence="2 5" id="KW-0479">Metal-binding</keyword>
<feature type="binding site" evidence="5">
    <location>
        <position position="415"/>
    </location>
    <ligand>
        <name>substrate</name>
    </ligand>
</feature>
<dbReference type="NCBIfam" id="TIGR00069">
    <property type="entry name" value="hisD"/>
    <property type="match status" value="1"/>
</dbReference>
<feature type="binding site" evidence="5">
    <location>
        <position position="255"/>
    </location>
    <ligand>
        <name>Zn(2+)</name>
        <dbReference type="ChEBI" id="CHEBI:29105"/>
    </ligand>
</feature>
<dbReference type="InterPro" id="IPR016161">
    <property type="entry name" value="Ald_DH/histidinol_DH"/>
</dbReference>
<comment type="caution">
    <text evidence="8">The sequence shown here is derived from an EMBL/GenBank/DDBJ whole genome shotgun (WGS) entry which is preliminary data.</text>
</comment>
<feature type="binding site" evidence="5">
    <location>
        <position position="209"/>
    </location>
    <ligand>
        <name>NAD(+)</name>
        <dbReference type="ChEBI" id="CHEBI:57540"/>
    </ligand>
</feature>
<evidence type="ECO:0000256" key="5">
    <source>
        <dbReference type="HAMAP-Rule" id="MF_01024"/>
    </source>
</evidence>
<dbReference type="Proteomes" id="UP001597480">
    <property type="component" value="Unassembled WGS sequence"/>
</dbReference>
<evidence type="ECO:0000313" key="8">
    <source>
        <dbReference type="EMBL" id="MFD2602174.1"/>
    </source>
</evidence>
<dbReference type="InterPro" id="IPR022695">
    <property type="entry name" value="Histidinol_DH_monofunct"/>
</dbReference>
<feature type="binding site" evidence="5">
    <location>
        <position position="356"/>
    </location>
    <ligand>
        <name>substrate</name>
    </ligand>
</feature>
<evidence type="ECO:0000256" key="4">
    <source>
        <dbReference type="ARBA" id="ARBA00023002"/>
    </source>
</evidence>
<keyword evidence="5" id="KW-0028">Amino-acid biosynthesis</keyword>
<evidence type="ECO:0000256" key="1">
    <source>
        <dbReference type="ARBA" id="ARBA00010178"/>
    </source>
</evidence>
<feature type="active site" description="Proton acceptor" evidence="5">
    <location>
        <position position="323"/>
    </location>
</feature>
<dbReference type="EMBL" id="JBHUMD010000013">
    <property type="protein sequence ID" value="MFD2602174.1"/>
    <property type="molecule type" value="Genomic_DNA"/>
</dbReference>
<comment type="similarity">
    <text evidence="1 5 6 7">Belongs to the histidinol dehydrogenase family.</text>
</comment>
<feature type="binding site" evidence="5">
    <location>
        <position position="258"/>
    </location>
    <ligand>
        <name>Zn(2+)</name>
        <dbReference type="ChEBI" id="CHEBI:29105"/>
    </ligand>
</feature>
<feature type="binding site" evidence="5">
    <location>
        <position position="233"/>
    </location>
    <ligand>
        <name>substrate</name>
    </ligand>
</feature>
<comment type="function">
    <text evidence="5">Catalyzes the sequential NAD-dependent oxidations of L-histidinol to L-histidinaldehyde and then to L-histidine.</text>
</comment>
<feature type="active site" description="Proton acceptor" evidence="5">
    <location>
        <position position="322"/>
    </location>
</feature>
<sequence length="429" mass="46875">MKTYYNPTKKEWSSLCERPVIKSYNLEELTTQIFTEIQRKGDVAVRKYTSIFDGVVPDSLKLTEQEIALSAKLIPEELKQAIQLAKTNIEKFHISQKEAKTIIETTEGVYCWRESRAIENVGIYIPGGSAPLFSTVLMLAIPAQIAGCKNIVLCTPPDKNGKINDAILYAAQLTGIKDIYCIGGIQAIGAMTLGTESVPKTDKIFGPGNQYVTAAKQLALKYGVTIDIPAGPSELLIIADTSANPEYLAADLLSQAEHGSDSQVILLCTEESLAKATITEVNRQIQDLPRREIAGKALQNSKIIVFDDLESCFGLSNQYAPEHLIIACENAENYTDKIINVGSVFLGNLSCESAGDYASGTNHTLPTNGYAKNYSGVSLDSFIRKITFQKISEKGLQNIGPAIEIMAEAEQLQAHKNAVTIRLKDLYNV</sequence>
<feature type="binding site" evidence="5">
    <location>
        <position position="410"/>
    </location>
    <ligand>
        <name>substrate</name>
    </ligand>
</feature>
<dbReference type="Gene3D" id="1.20.5.1300">
    <property type="match status" value="1"/>
</dbReference>
<dbReference type="SUPFAM" id="SSF53720">
    <property type="entry name" value="ALDH-like"/>
    <property type="match status" value="1"/>
</dbReference>
<evidence type="ECO:0000256" key="2">
    <source>
        <dbReference type="ARBA" id="ARBA00022723"/>
    </source>
</evidence>
<dbReference type="RefSeq" id="WP_379820664.1">
    <property type="nucleotide sequence ID" value="NZ_JBHUMD010000013.1"/>
</dbReference>
<proteinExistence type="inferred from homology"/>
<evidence type="ECO:0000256" key="6">
    <source>
        <dbReference type="PIRNR" id="PIRNR000099"/>
    </source>
</evidence>
<evidence type="ECO:0000256" key="3">
    <source>
        <dbReference type="ARBA" id="ARBA00022833"/>
    </source>
</evidence>
<dbReference type="PRINTS" id="PR00083">
    <property type="entry name" value="HOLDHDRGNASE"/>
</dbReference>